<dbReference type="PROSITE" id="PS00376">
    <property type="entry name" value="ADOMET_SYNTHASE_1"/>
    <property type="match status" value="1"/>
</dbReference>
<protein>
    <recommendedName>
        <fullName evidence="3">S-adenosylmethionine synthetase N-terminal domain-containing protein</fullName>
    </recommendedName>
</protein>
<dbReference type="EMBL" id="KQ103612">
    <property type="protein sequence ID" value="KMS93357.1"/>
    <property type="molecule type" value="Genomic_DNA"/>
</dbReference>
<dbReference type="GO" id="GO:0004478">
    <property type="term" value="F:methionine adenosyltransferase activity"/>
    <property type="evidence" value="ECO:0007669"/>
    <property type="project" value="InterPro"/>
</dbReference>
<dbReference type="AlphaFoldDB" id="A0A0J8B0D8"/>
<proteinExistence type="predicted"/>
<reference evidence="4 5" key="1">
    <citation type="journal article" date="2014" name="Nature">
        <title>The genome of the recently domesticated crop plant sugar beet (Beta vulgaris).</title>
        <authorList>
            <person name="Dohm J.C."/>
            <person name="Minoche A.E."/>
            <person name="Holtgrawe D."/>
            <person name="Capella-Gutierrez S."/>
            <person name="Zakrzewski F."/>
            <person name="Tafer H."/>
            <person name="Rupp O."/>
            <person name="Sorensen T.R."/>
            <person name="Stracke R."/>
            <person name="Reinhardt R."/>
            <person name="Goesmann A."/>
            <person name="Kraft T."/>
            <person name="Schulz B."/>
            <person name="Stadler P.F."/>
            <person name="Schmidt T."/>
            <person name="Gabaldon T."/>
            <person name="Lehrach H."/>
            <person name="Weisshaar B."/>
            <person name="Himmelbauer H."/>
        </authorList>
    </citation>
    <scope>NUCLEOTIDE SEQUENCE [LARGE SCALE GENOMIC DNA]</scope>
    <source>
        <tissue evidence="4">Taproot</tissue>
    </source>
</reference>
<keyword evidence="5" id="KW-1185">Reference proteome</keyword>
<dbReference type="PANTHER" id="PTHR11964">
    <property type="entry name" value="S-ADENOSYLMETHIONINE SYNTHETASE"/>
    <property type="match status" value="1"/>
</dbReference>
<feature type="non-terminal residue" evidence="4">
    <location>
        <position position="138"/>
    </location>
</feature>
<dbReference type="Pfam" id="PF00438">
    <property type="entry name" value="S-AdoMet_synt_N"/>
    <property type="match status" value="1"/>
</dbReference>
<dbReference type="GO" id="GO:0006556">
    <property type="term" value="P:S-adenosylmethionine biosynthetic process"/>
    <property type="evidence" value="ECO:0007669"/>
    <property type="project" value="InterPro"/>
</dbReference>
<dbReference type="InterPro" id="IPR002133">
    <property type="entry name" value="S-AdoMet_synthetase"/>
</dbReference>
<dbReference type="Gene3D" id="3.30.300.10">
    <property type="match status" value="2"/>
</dbReference>
<evidence type="ECO:0000256" key="2">
    <source>
        <dbReference type="SAM" id="MobiDB-lite"/>
    </source>
</evidence>
<organism evidence="4 5">
    <name type="scientific">Beta vulgaris subsp. vulgaris</name>
    <name type="common">Beet</name>
    <dbReference type="NCBI Taxonomy" id="3555"/>
    <lineage>
        <taxon>Eukaryota</taxon>
        <taxon>Viridiplantae</taxon>
        <taxon>Streptophyta</taxon>
        <taxon>Embryophyta</taxon>
        <taxon>Tracheophyta</taxon>
        <taxon>Spermatophyta</taxon>
        <taxon>Magnoliopsida</taxon>
        <taxon>eudicotyledons</taxon>
        <taxon>Gunneridae</taxon>
        <taxon>Pentapetalae</taxon>
        <taxon>Caryophyllales</taxon>
        <taxon>Chenopodiaceae</taxon>
        <taxon>Betoideae</taxon>
        <taxon>Beta</taxon>
    </lineage>
</organism>
<evidence type="ECO:0000256" key="1">
    <source>
        <dbReference type="ARBA" id="ARBA00022723"/>
    </source>
</evidence>
<dbReference type="Proteomes" id="UP000035740">
    <property type="component" value="Unassembled WGS sequence"/>
</dbReference>
<name>A0A0J8B0D8_BETVV</name>
<accession>A0A0J8B0D8</accession>
<dbReference type="InterPro" id="IPR022631">
    <property type="entry name" value="ADOMET_SYNTHASE_CS"/>
</dbReference>
<evidence type="ECO:0000313" key="4">
    <source>
        <dbReference type="EMBL" id="KMS93357.1"/>
    </source>
</evidence>
<sequence>MVAVTKKTYLFTSESVNEGHPDKLADRVSDSVLDAVLTADPNGKVACETATKTNMIMIFGEISTTAKLNLEQIVRDAAKSIGYDDEKKGLDYKTMNVVVAIEEQSPDIAQGVHENRSEDDVGAGDQGHMFGYATDETP</sequence>
<dbReference type="InterPro" id="IPR022628">
    <property type="entry name" value="S-AdoMet_synt_N"/>
</dbReference>
<dbReference type="Gramene" id="KMS93357">
    <property type="protein sequence ID" value="KMS93357"/>
    <property type="gene ID" value="BVRB_032300"/>
</dbReference>
<dbReference type="OMA" id="CETICTK"/>
<evidence type="ECO:0000259" key="3">
    <source>
        <dbReference type="Pfam" id="PF00438"/>
    </source>
</evidence>
<dbReference type="SUPFAM" id="SSF55973">
    <property type="entry name" value="S-adenosylmethionine synthetase"/>
    <property type="match status" value="2"/>
</dbReference>
<feature type="region of interest" description="Disordered" evidence="2">
    <location>
        <begin position="106"/>
        <end position="138"/>
    </location>
</feature>
<dbReference type="InterPro" id="IPR022636">
    <property type="entry name" value="S-AdoMet_synthetase_sfam"/>
</dbReference>
<keyword evidence="1" id="KW-0479">Metal-binding</keyword>
<dbReference type="GO" id="GO:0046872">
    <property type="term" value="F:metal ion binding"/>
    <property type="evidence" value="ECO:0007669"/>
    <property type="project" value="UniProtKB-KW"/>
</dbReference>
<dbReference type="GO" id="GO:0005524">
    <property type="term" value="F:ATP binding"/>
    <property type="evidence" value="ECO:0007669"/>
    <property type="project" value="InterPro"/>
</dbReference>
<feature type="domain" description="S-adenosylmethionine synthetase N-terminal" evidence="3">
    <location>
        <begin position="9"/>
        <end position="106"/>
    </location>
</feature>
<dbReference type="OrthoDB" id="5852090at2759"/>
<gene>
    <name evidence="4" type="ORF">BVRB_032300</name>
</gene>
<evidence type="ECO:0000313" key="5">
    <source>
        <dbReference type="Proteomes" id="UP000035740"/>
    </source>
</evidence>